<sequence>MASESSMSTSVEQGNSSNGTSKMGQVRRAYSRTRQFTLEKFGKGEVTEYGPEYTRLCTKVDKIRSYTERISMEVSYLLQPNPTLRMEEFLMKRMSPTHGINLPHLALGDSLLSYGKTQEGMLGAYLSNCGTAHKGIGESRRKFMEETNAYLLTPLRAFLDVDLRAANNERKRLGILRLDLDAAKSEYRKCTKTEKLKQLEERMAIEDEAYSEQYQKTVDCYKRIVEVHERHLGYFKKYIASYSKYMQESVIFLDGITTTPQVTESDEKLDNTSGGKQDGIFTIGSEPRKAKAKFDYTANSDEEIPILKDEVVMVTQENDAGFATIEKINGETGKVPTAYLEFL</sequence>
<comment type="caution">
    <text evidence="5">The sequence shown here is derived from an EMBL/GenBank/DDBJ whole genome shotgun (WGS) entry which is preliminary data.</text>
</comment>
<dbReference type="Proteomes" id="UP001165289">
    <property type="component" value="Unassembled WGS sequence"/>
</dbReference>
<keyword evidence="1 2" id="KW-0728">SH3 domain</keyword>
<dbReference type="PROSITE" id="PS50002">
    <property type="entry name" value="SH3"/>
    <property type="match status" value="1"/>
</dbReference>
<organism evidence="5 6">
    <name type="scientific">Oopsacas minuta</name>
    <dbReference type="NCBI Taxonomy" id="111878"/>
    <lineage>
        <taxon>Eukaryota</taxon>
        <taxon>Metazoa</taxon>
        <taxon>Porifera</taxon>
        <taxon>Hexactinellida</taxon>
        <taxon>Hexasterophora</taxon>
        <taxon>Lyssacinosida</taxon>
        <taxon>Leucopsacidae</taxon>
        <taxon>Oopsacas</taxon>
    </lineage>
</organism>
<accession>A0AAV7JTN2</accession>
<dbReference type="InterPro" id="IPR001452">
    <property type="entry name" value="SH3_domain"/>
</dbReference>
<dbReference type="SUPFAM" id="SSF50044">
    <property type="entry name" value="SH3-domain"/>
    <property type="match status" value="1"/>
</dbReference>
<evidence type="ECO:0000259" key="4">
    <source>
        <dbReference type="PROSITE" id="PS50002"/>
    </source>
</evidence>
<feature type="compositionally biased region" description="Polar residues" evidence="3">
    <location>
        <begin position="1"/>
        <end position="23"/>
    </location>
</feature>
<evidence type="ECO:0000313" key="5">
    <source>
        <dbReference type="EMBL" id="KAI6652292.1"/>
    </source>
</evidence>
<gene>
    <name evidence="5" type="ORF">LOD99_7307</name>
</gene>
<dbReference type="InterPro" id="IPR027267">
    <property type="entry name" value="AH/BAR_dom_sf"/>
</dbReference>
<evidence type="ECO:0000256" key="3">
    <source>
        <dbReference type="SAM" id="MobiDB-lite"/>
    </source>
</evidence>
<keyword evidence="6" id="KW-1185">Reference proteome</keyword>
<dbReference type="Gene3D" id="2.30.30.40">
    <property type="entry name" value="SH3 Domains"/>
    <property type="match status" value="1"/>
</dbReference>
<dbReference type="GO" id="GO:0005737">
    <property type="term" value="C:cytoplasm"/>
    <property type="evidence" value="ECO:0007669"/>
    <property type="project" value="InterPro"/>
</dbReference>
<feature type="domain" description="SH3" evidence="4">
    <location>
        <begin position="285"/>
        <end position="343"/>
    </location>
</feature>
<name>A0AAV7JTN2_9METZ</name>
<feature type="region of interest" description="Disordered" evidence="3">
    <location>
        <begin position="1"/>
        <end position="28"/>
    </location>
</feature>
<dbReference type="EMBL" id="JAKMXF010000299">
    <property type="protein sequence ID" value="KAI6652292.1"/>
    <property type="molecule type" value="Genomic_DNA"/>
</dbReference>
<evidence type="ECO:0000256" key="1">
    <source>
        <dbReference type="ARBA" id="ARBA00022443"/>
    </source>
</evidence>
<evidence type="ECO:0000256" key="2">
    <source>
        <dbReference type="PROSITE-ProRule" id="PRU00192"/>
    </source>
</evidence>
<dbReference type="Gene3D" id="1.20.1270.60">
    <property type="entry name" value="Arfaptin homology (AH) domain/BAR domain"/>
    <property type="match status" value="1"/>
</dbReference>
<reference evidence="5 6" key="1">
    <citation type="journal article" date="2023" name="BMC Biol.">
        <title>The compact genome of the sponge Oopsacas minuta (Hexactinellida) is lacking key metazoan core genes.</title>
        <authorList>
            <person name="Santini S."/>
            <person name="Schenkelaars Q."/>
            <person name="Jourda C."/>
            <person name="Duchesne M."/>
            <person name="Belahbib H."/>
            <person name="Rocher C."/>
            <person name="Selva M."/>
            <person name="Riesgo A."/>
            <person name="Vervoort M."/>
            <person name="Leys S.P."/>
            <person name="Kodjabachian L."/>
            <person name="Le Bivic A."/>
            <person name="Borchiellini C."/>
            <person name="Claverie J.M."/>
            <person name="Renard E."/>
        </authorList>
    </citation>
    <scope>NUCLEOTIDE SEQUENCE [LARGE SCALE GENOMIC DNA]</scope>
    <source>
        <strain evidence="5">SPO-2</strain>
    </source>
</reference>
<dbReference type="Pfam" id="PF03114">
    <property type="entry name" value="BAR"/>
    <property type="match status" value="1"/>
</dbReference>
<dbReference type="SMART" id="SM00721">
    <property type="entry name" value="BAR"/>
    <property type="match status" value="1"/>
</dbReference>
<dbReference type="AlphaFoldDB" id="A0AAV7JTN2"/>
<dbReference type="InterPro" id="IPR036028">
    <property type="entry name" value="SH3-like_dom_sf"/>
</dbReference>
<protein>
    <submittedName>
        <fullName evidence="5">Endophilin-B1-like</fullName>
    </submittedName>
</protein>
<evidence type="ECO:0000313" key="6">
    <source>
        <dbReference type="Proteomes" id="UP001165289"/>
    </source>
</evidence>
<dbReference type="Pfam" id="PF14604">
    <property type="entry name" value="SH3_9"/>
    <property type="match status" value="1"/>
</dbReference>
<proteinExistence type="predicted"/>
<dbReference type="InterPro" id="IPR004148">
    <property type="entry name" value="BAR_dom"/>
</dbReference>
<dbReference type="SUPFAM" id="SSF103657">
    <property type="entry name" value="BAR/IMD domain-like"/>
    <property type="match status" value="1"/>
</dbReference>
<dbReference type="SMART" id="SM00326">
    <property type="entry name" value="SH3"/>
    <property type="match status" value="1"/>
</dbReference>